<dbReference type="PANTHER" id="PTHR11638">
    <property type="entry name" value="ATP-DEPENDENT CLP PROTEASE"/>
    <property type="match status" value="1"/>
</dbReference>
<comment type="caution">
    <text evidence="7">The sequence shown here is derived from an EMBL/GenBank/DDBJ whole genome shotgun (WGS) entry which is preliminary data.</text>
</comment>
<dbReference type="CDD" id="cd00009">
    <property type="entry name" value="AAA"/>
    <property type="match status" value="1"/>
</dbReference>
<dbReference type="InterPro" id="IPR003593">
    <property type="entry name" value="AAA+_ATPase"/>
</dbReference>
<evidence type="ECO:0000256" key="3">
    <source>
        <dbReference type="ARBA" id="ARBA00023186"/>
    </source>
</evidence>
<dbReference type="Gene3D" id="3.40.50.300">
    <property type="entry name" value="P-loop containing nucleotide triphosphate hydrolases"/>
    <property type="match status" value="2"/>
</dbReference>
<evidence type="ECO:0008006" key="9">
    <source>
        <dbReference type="Google" id="ProtNLM"/>
    </source>
</evidence>
<dbReference type="InterPro" id="IPR001270">
    <property type="entry name" value="ClpA/B"/>
</dbReference>
<keyword evidence="4" id="KW-0472">Membrane</keyword>
<dbReference type="Pfam" id="PF07724">
    <property type="entry name" value="AAA_2"/>
    <property type="match status" value="1"/>
</dbReference>
<sequence>MEFLSWHYSRGVDYYLKSWFSTIRWVQHYFSPLLLLETLFSPWKRLYVHDQTSGFNLQKKFEAFTFNIISIWVGATVRLILFFVALILIVLAYLAGSVGMVFWLVIPFFSLGIYSKYKRQTKNYIQDLVFRLKSSKSQPLEVIFGSEAGVFVLAHTGLAQEDVIKDAKIEGVNFDNFKAQTFQDVITNFIKNKVWSDQFFNKHEIQVDDLVLAANWWDERQDEKTTLGDSDMGRPGLALELTFGYTPTLDQYSVDLSVPQSYSHRLIGRHELVSRMERILSSGSSILLTGQPGVGKKTVVLEFARRAVSGELGKAMSFKRVLEFDYNALLSGALDLNQKKTQLAYILGEASSAGNIILMIRDIQRLTNSEVEGYDFTDIFEEYLEKRVLKVIAVSTNSEYERFIAPNLRLRKYLEKVEVVPPEKDHAFQILIEAAKRWEAISNFTIGIPALRHILEESDRYITEVPFPEKALELLDAVVSYKQSLAESRLGKQSLAEQVGKEQVGGNTITVDDTNAVLAEKTGVSFARLTSKEKEKLGNIEEIIHQRLIDQDAAVSLIGKTLRSKTVGVVKETRPLGSFLFLGPTGVGKTETAKVLAKVYYGSEEHILRFDMAEYSGGEGLERLIGSVSKNIPGSLTTAIKNKPASLLLLDEIEKASSEIYNLFLSLLDEGVITDAFGKKILCRNLFVIGTSNAGAEYIRGVVNRNVKGSELQNSVVNYVMEKDIFSPEFINRFDGVVVYEPLGKGDLEKIAKLMLSDLVENLKKKNIQLTYTDETVKKLAEDGFDPAFGARPMRRIVNITLGDLIGRSILSGEIQGGETIKLLPGKNKEEFSFEKMI</sequence>
<evidence type="ECO:0000313" key="7">
    <source>
        <dbReference type="EMBL" id="OGM21624.1"/>
    </source>
</evidence>
<feature type="domain" description="Clp ATPase C-terminal" evidence="6">
    <location>
        <begin position="743"/>
        <end position="832"/>
    </location>
</feature>
<dbReference type="Proteomes" id="UP000178419">
    <property type="component" value="Unassembled WGS sequence"/>
</dbReference>
<dbReference type="InterPro" id="IPR003959">
    <property type="entry name" value="ATPase_AAA_core"/>
</dbReference>
<evidence type="ECO:0000256" key="1">
    <source>
        <dbReference type="ARBA" id="ARBA00022741"/>
    </source>
</evidence>
<dbReference type="InterPro" id="IPR041546">
    <property type="entry name" value="ClpA/ClpB_AAA_lid"/>
</dbReference>
<feature type="transmembrane region" description="Helical" evidence="4">
    <location>
        <begin position="100"/>
        <end position="117"/>
    </location>
</feature>
<dbReference type="CDD" id="cd19499">
    <property type="entry name" value="RecA-like_ClpB_Hsp104-like"/>
    <property type="match status" value="1"/>
</dbReference>
<dbReference type="GO" id="GO:0016887">
    <property type="term" value="F:ATP hydrolysis activity"/>
    <property type="evidence" value="ECO:0007669"/>
    <property type="project" value="InterPro"/>
</dbReference>
<name>A0A1F7Y2S8_9BACT</name>
<proteinExistence type="predicted"/>
<dbReference type="PRINTS" id="PR00300">
    <property type="entry name" value="CLPPROTEASEA"/>
</dbReference>
<dbReference type="GO" id="GO:0005737">
    <property type="term" value="C:cytoplasm"/>
    <property type="evidence" value="ECO:0007669"/>
    <property type="project" value="TreeGrafter"/>
</dbReference>
<reference evidence="7 8" key="1">
    <citation type="journal article" date="2016" name="Nat. Commun.">
        <title>Thousands of microbial genomes shed light on interconnected biogeochemical processes in an aquifer system.</title>
        <authorList>
            <person name="Anantharaman K."/>
            <person name="Brown C.T."/>
            <person name="Hug L.A."/>
            <person name="Sharon I."/>
            <person name="Castelle C.J."/>
            <person name="Probst A.J."/>
            <person name="Thomas B.C."/>
            <person name="Singh A."/>
            <person name="Wilkins M.J."/>
            <person name="Karaoz U."/>
            <person name="Brodie E.L."/>
            <person name="Williams K.H."/>
            <person name="Hubbard S.S."/>
            <person name="Banfield J.F."/>
        </authorList>
    </citation>
    <scope>NUCLEOTIDE SEQUENCE [LARGE SCALE GENOMIC DNA]</scope>
</reference>
<evidence type="ECO:0000256" key="2">
    <source>
        <dbReference type="ARBA" id="ARBA00022840"/>
    </source>
</evidence>
<dbReference type="EMBL" id="MGGE01000011">
    <property type="protein sequence ID" value="OGM21624.1"/>
    <property type="molecule type" value="Genomic_DNA"/>
</dbReference>
<dbReference type="SMART" id="SM00382">
    <property type="entry name" value="AAA"/>
    <property type="match status" value="2"/>
</dbReference>
<accession>A0A1F7Y2S8</accession>
<feature type="domain" description="AAA+ ATPase" evidence="5">
    <location>
        <begin position="575"/>
        <end position="744"/>
    </location>
</feature>
<evidence type="ECO:0000313" key="8">
    <source>
        <dbReference type="Proteomes" id="UP000178419"/>
    </source>
</evidence>
<dbReference type="InterPro" id="IPR027417">
    <property type="entry name" value="P-loop_NTPase"/>
</dbReference>
<dbReference type="Gene3D" id="1.10.8.60">
    <property type="match status" value="2"/>
</dbReference>
<dbReference type="SMART" id="SM01086">
    <property type="entry name" value="ClpB_D2-small"/>
    <property type="match status" value="1"/>
</dbReference>
<keyword evidence="2" id="KW-0067">ATP-binding</keyword>
<keyword evidence="3" id="KW-0143">Chaperone</keyword>
<feature type="domain" description="AAA+ ATPase" evidence="5">
    <location>
        <begin position="282"/>
        <end position="423"/>
    </location>
</feature>
<keyword evidence="4" id="KW-0812">Transmembrane</keyword>
<dbReference type="SUPFAM" id="SSF52540">
    <property type="entry name" value="P-loop containing nucleoside triphosphate hydrolases"/>
    <property type="match status" value="2"/>
</dbReference>
<protein>
    <recommendedName>
        <fullName evidence="9">Clp R domain-containing protein</fullName>
    </recommendedName>
</protein>
<dbReference type="InterPro" id="IPR050130">
    <property type="entry name" value="ClpA_ClpB"/>
</dbReference>
<keyword evidence="1" id="KW-0547">Nucleotide-binding</keyword>
<evidence type="ECO:0000256" key="4">
    <source>
        <dbReference type="SAM" id="Phobius"/>
    </source>
</evidence>
<dbReference type="InterPro" id="IPR019489">
    <property type="entry name" value="Clp_ATPase_C"/>
</dbReference>
<dbReference type="PANTHER" id="PTHR11638:SF175">
    <property type="entry name" value="ATP-DEPENDENT CLP PROTEASE, ATP-BINDING SUBUNIT CLPC"/>
    <property type="match status" value="1"/>
</dbReference>
<dbReference type="GO" id="GO:0034605">
    <property type="term" value="P:cellular response to heat"/>
    <property type="evidence" value="ECO:0007669"/>
    <property type="project" value="TreeGrafter"/>
</dbReference>
<dbReference type="Pfam" id="PF10431">
    <property type="entry name" value="ClpB_D2-small"/>
    <property type="match status" value="1"/>
</dbReference>
<organism evidence="7 8">
    <name type="scientific">Candidatus Woesebacteria bacterium RIFCSPHIGHO2_01_FULL_38_9</name>
    <dbReference type="NCBI Taxonomy" id="1802492"/>
    <lineage>
        <taxon>Bacteria</taxon>
        <taxon>Candidatus Woeseibacteriota</taxon>
    </lineage>
</organism>
<evidence type="ECO:0000259" key="5">
    <source>
        <dbReference type="SMART" id="SM00382"/>
    </source>
</evidence>
<dbReference type="GO" id="GO:0005524">
    <property type="term" value="F:ATP binding"/>
    <property type="evidence" value="ECO:0007669"/>
    <property type="project" value="UniProtKB-KW"/>
</dbReference>
<gene>
    <name evidence="7" type="ORF">A2714_00655</name>
</gene>
<dbReference type="Pfam" id="PF17871">
    <property type="entry name" value="AAA_lid_9"/>
    <property type="match status" value="1"/>
</dbReference>
<dbReference type="AlphaFoldDB" id="A0A1F7Y2S8"/>
<feature type="transmembrane region" description="Helical" evidence="4">
    <location>
        <begin position="64"/>
        <end position="94"/>
    </location>
</feature>
<keyword evidence="4" id="KW-1133">Transmembrane helix</keyword>
<evidence type="ECO:0000259" key="6">
    <source>
        <dbReference type="SMART" id="SM01086"/>
    </source>
</evidence>